<dbReference type="GO" id="GO:0032259">
    <property type="term" value="P:methylation"/>
    <property type="evidence" value="ECO:0007669"/>
    <property type="project" value="UniProtKB-KW"/>
</dbReference>
<dbReference type="CDD" id="cd02440">
    <property type="entry name" value="AdoMet_MTases"/>
    <property type="match status" value="1"/>
</dbReference>
<dbReference type="PANTHER" id="PTHR43861:SF1">
    <property type="entry name" value="TRANS-ACONITATE 2-METHYLTRANSFERASE"/>
    <property type="match status" value="1"/>
</dbReference>
<dbReference type="InterPro" id="IPR013216">
    <property type="entry name" value="Methyltransf_11"/>
</dbReference>
<dbReference type="InterPro" id="IPR029063">
    <property type="entry name" value="SAM-dependent_MTases_sf"/>
</dbReference>
<dbReference type="Pfam" id="PF08241">
    <property type="entry name" value="Methyltransf_11"/>
    <property type="match status" value="1"/>
</dbReference>
<evidence type="ECO:0000259" key="1">
    <source>
        <dbReference type="Pfam" id="PF08241"/>
    </source>
</evidence>
<dbReference type="Gene3D" id="3.40.50.150">
    <property type="entry name" value="Vaccinia Virus protein VP39"/>
    <property type="match status" value="1"/>
</dbReference>
<comment type="caution">
    <text evidence="2">The sequence shown here is derived from an EMBL/GenBank/DDBJ whole genome shotgun (WGS) entry which is preliminary data.</text>
</comment>
<dbReference type="SUPFAM" id="SSF53335">
    <property type="entry name" value="S-adenosyl-L-methionine-dependent methyltransferases"/>
    <property type="match status" value="1"/>
</dbReference>
<keyword evidence="2" id="KW-0489">Methyltransferase</keyword>
<dbReference type="GO" id="GO:0008757">
    <property type="term" value="F:S-adenosylmethionine-dependent methyltransferase activity"/>
    <property type="evidence" value="ECO:0007669"/>
    <property type="project" value="InterPro"/>
</dbReference>
<sequence>MNQYWDPHAYVRDASFVSELATPVIELLNPRPGERILDLGCGDGVLSRKLMDMGCVVIGIDSSPDMVKAAVELGVDARVGDGQELAFYEEFDAVFSNAALHWMTHPDAVISGVQRALKPGGRFVGEFGGYGNIETVIRALRKALPKYGIDFDKINPWYFPTAEEYRARLEAHSMDVRLCELIPRPTRLNTQLVNWLKVFARRFLDAVPEFERENFLEEVVTHCKGGLQNLEGKWILDYVRLQFIAFKPSRPKSCKM</sequence>
<feature type="domain" description="Methyltransferase type 11" evidence="1">
    <location>
        <begin position="37"/>
        <end position="124"/>
    </location>
</feature>
<accession>A0A7C2ZL54</accession>
<evidence type="ECO:0000313" key="2">
    <source>
        <dbReference type="EMBL" id="HEW46525.1"/>
    </source>
</evidence>
<proteinExistence type="predicted"/>
<dbReference type="PANTHER" id="PTHR43861">
    <property type="entry name" value="TRANS-ACONITATE 2-METHYLTRANSFERASE-RELATED"/>
    <property type="match status" value="1"/>
</dbReference>
<dbReference type="AlphaFoldDB" id="A0A7C2ZL54"/>
<reference evidence="2" key="1">
    <citation type="journal article" date="2020" name="mSystems">
        <title>Genome- and Community-Level Interaction Insights into Carbon Utilization and Element Cycling Functions of Hydrothermarchaeota in Hydrothermal Sediment.</title>
        <authorList>
            <person name="Zhou Z."/>
            <person name="Liu Y."/>
            <person name="Xu W."/>
            <person name="Pan J."/>
            <person name="Luo Z.H."/>
            <person name="Li M."/>
        </authorList>
    </citation>
    <scope>NUCLEOTIDE SEQUENCE [LARGE SCALE GENOMIC DNA]</scope>
    <source>
        <strain evidence="2">SpSt-132</strain>
    </source>
</reference>
<organism evidence="2">
    <name type="scientific">Hydrogenobacter sp</name>
    <dbReference type="NCBI Taxonomy" id="2152829"/>
    <lineage>
        <taxon>Bacteria</taxon>
        <taxon>Pseudomonadati</taxon>
        <taxon>Aquificota</taxon>
        <taxon>Aquificia</taxon>
        <taxon>Aquificales</taxon>
        <taxon>Aquificaceae</taxon>
        <taxon>Hydrogenobacter</taxon>
    </lineage>
</organism>
<gene>
    <name evidence="2" type="ORF">ENO47_07680</name>
</gene>
<dbReference type="EMBL" id="DSFP01000067">
    <property type="protein sequence ID" value="HEW46525.1"/>
    <property type="molecule type" value="Genomic_DNA"/>
</dbReference>
<keyword evidence="2" id="KW-0808">Transferase</keyword>
<protein>
    <submittedName>
        <fullName evidence="2">Class I SAM-dependent methyltransferase</fullName>
    </submittedName>
</protein>
<name>A0A7C2ZL54_9AQUI</name>